<comment type="caution">
    <text evidence="2">The sequence shown here is derived from an EMBL/GenBank/DDBJ whole genome shotgun (WGS) entry which is preliminary data.</text>
</comment>
<feature type="region of interest" description="Disordered" evidence="1">
    <location>
        <begin position="62"/>
        <end position="284"/>
    </location>
</feature>
<reference evidence="2 3" key="1">
    <citation type="journal article" date="2015" name="Stand. Genomic Sci.">
        <title>Genomic Encyclopedia of Bacterial and Archaeal Type Strains, Phase III: the genomes of soil and plant-associated and newly described type strains.</title>
        <authorList>
            <person name="Whitman W.B."/>
            <person name="Woyke T."/>
            <person name="Klenk H.P."/>
            <person name="Zhou Y."/>
            <person name="Lilburn T.G."/>
            <person name="Beck B.J."/>
            <person name="De Vos P."/>
            <person name="Vandamme P."/>
            <person name="Eisen J.A."/>
            <person name="Garrity G."/>
            <person name="Hugenholtz P."/>
            <person name="Kyrpides N.C."/>
        </authorList>
    </citation>
    <scope>NUCLEOTIDE SEQUENCE [LARGE SCALE GENOMIC DNA]</scope>
    <source>
        <strain evidence="2 3">RF6</strain>
    </source>
</reference>
<proteinExistence type="predicted"/>
<evidence type="ECO:0000313" key="2">
    <source>
        <dbReference type="EMBL" id="RZT66079.1"/>
    </source>
</evidence>
<feature type="compositionally biased region" description="Basic and acidic residues" evidence="1">
    <location>
        <begin position="177"/>
        <end position="192"/>
    </location>
</feature>
<name>A0A4V6MCX4_9MICO</name>
<dbReference type="EMBL" id="SHKI01000004">
    <property type="protein sequence ID" value="RZT66079.1"/>
    <property type="molecule type" value="Genomic_DNA"/>
</dbReference>
<evidence type="ECO:0000313" key="3">
    <source>
        <dbReference type="Proteomes" id="UP000291832"/>
    </source>
</evidence>
<accession>A0A4V6MCX4</accession>
<sequence>MRWPVGAVRGRRGPCTRVCGSAASVRVCDSRHEWRISARVEDPRTSGGSAHEWRIRARACDFTTDGKPHTRNEAARSQTGRNTGPRTERLHALPLSSRATGVRAPRAQRTSGGSAHERAASPQTASRTLTTKPHTRGEKWGASARRPRGCTRSRYPRAATGARASRTPPRECAALLRVEDPRTSGGSAHERAASPQTASRTLATKPHTRGGGKAQRQTTTQQRAPPNNAHPAHPAHPEQRTPCTPPTANNAPDKRNAGARTEVRAPASGSERSWGRIPSCSCPG</sequence>
<evidence type="ECO:0000256" key="1">
    <source>
        <dbReference type="SAM" id="MobiDB-lite"/>
    </source>
</evidence>
<dbReference type="Proteomes" id="UP000291832">
    <property type="component" value="Unassembled WGS sequence"/>
</dbReference>
<gene>
    <name evidence="2" type="ORF">EV139_1505</name>
</gene>
<feature type="compositionally biased region" description="Low complexity" evidence="1">
    <location>
        <begin position="214"/>
        <end position="232"/>
    </location>
</feature>
<feature type="compositionally biased region" description="Polar residues" evidence="1">
    <location>
        <begin position="75"/>
        <end position="85"/>
    </location>
</feature>
<protein>
    <submittedName>
        <fullName evidence="2">Uncharacterized protein</fullName>
    </submittedName>
</protein>
<feature type="compositionally biased region" description="Polar residues" evidence="1">
    <location>
        <begin position="121"/>
        <end position="132"/>
    </location>
</feature>
<organism evidence="2 3">
    <name type="scientific">Leucobacter luti</name>
    <dbReference type="NCBI Taxonomy" id="340320"/>
    <lineage>
        <taxon>Bacteria</taxon>
        <taxon>Bacillati</taxon>
        <taxon>Actinomycetota</taxon>
        <taxon>Actinomycetes</taxon>
        <taxon>Micrococcales</taxon>
        <taxon>Microbacteriaceae</taxon>
        <taxon>Leucobacter</taxon>
    </lineage>
</organism>
<feature type="compositionally biased region" description="Basic residues" evidence="1">
    <location>
        <begin position="145"/>
        <end position="155"/>
    </location>
</feature>
<keyword evidence="3" id="KW-1185">Reference proteome</keyword>
<feature type="compositionally biased region" description="Basic and acidic residues" evidence="1">
    <location>
        <begin position="62"/>
        <end position="74"/>
    </location>
</feature>
<dbReference type="AlphaFoldDB" id="A0A4V6MCX4"/>